<reference evidence="4 5" key="1">
    <citation type="journal article" date="2017" name="ISME J.">
        <title>Energy and carbon metabolisms in a deep terrestrial subsurface fluid microbial community.</title>
        <authorList>
            <person name="Momper L."/>
            <person name="Jungbluth S.P."/>
            <person name="Lee M.D."/>
            <person name="Amend J.P."/>
        </authorList>
    </citation>
    <scope>NUCLEOTIDE SEQUENCE [LARGE SCALE GENOMIC DNA]</scope>
    <source>
        <strain evidence="4">SURF_5</strain>
    </source>
</reference>
<dbReference type="Proteomes" id="UP000265882">
    <property type="component" value="Unassembled WGS sequence"/>
</dbReference>
<dbReference type="GO" id="GO:0016491">
    <property type="term" value="F:oxidoreductase activity"/>
    <property type="evidence" value="ECO:0007669"/>
    <property type="project" value="UniProtKB-KW"/>
</dbReference>
<dbReference type="InterPro" id="IPR011032">
    <property type="entry name" value="GroES-like_sf"/>
</dbReference>
<dbReference type="SUPFAM" id="SSF50129">
    <property type="entry name" value="GroES-like"/>
    <property type="match status" value="1"/>
</dbReference>
<dbReference type="Pfam" id="PF08240">
    <property type="entry name" value="ADH_N"/>
    <property type="match status" value="1"/>
</dbReference>
<dbReference type="SUPFAM" id="SSF51735">
    <property type="entry name" value="NAD(P)-binding Rossmann-fold domains"/>
    <property type="match status" value="1"/>
</dbReference>
<dbReference type="Gene3D" id="3.90.180.10">
    <property type="entry name" value="Medium-chain alcohol dehydrogenases, catalytic domain"/>
    <property type="match status" value="2"/>
</dbReference>
<dbReference type="PANTHER" id="PTHR43401">
    <property type="entry name" value="L-THREONINE 3-DEHYDROGENASE"/>
    <property type="match status" value="1"/>
</dbReference>
<evidence type="ECO:0000256" key="1">
    <source>
        <dbReference type="ARBA" id="ARBA00023002"/>
    </source>
</evidence>
<dbReference type="PANTHER" id="PTHR43401:SF2">
    <property type="entry name" value="L-THREONINE 3-DEHYDROGENASE"/>
    <property type="match status" value="1"/>
</dbReference>
<feature type="domain" description="Alcohol dehydrogenase-like C-terminal" evidence="2">
    <location>
        <begin position="161"/>
        <end position="257"/>
    </location>
</feature>
<feature type="domain" description="Alcohol dehydrogenase-like N-terminal" evidence="3">
    <location>
        <begin position="28"/>
        <end position="87"/>
    </location>
</feature>
<evidence type="ECO:0000313" key="5">
    <source>
        <dbReference type="Proteomes" id="UP000265882"/>
    </source>
</evidence>
<evidence type="ECO:0000313" key="4">
    <source>
        <dbReference type="EMBL" id="RJP17733.1"/>
    </source>
</evidence>
<evidence type="ECO:0000259" key="3">
    <source>
        <dbReference type="Pfam" id="PF08240"/>
    </source>
</evidence>
<dbReference type="InterPro" id="IPR013154">
    <property type="entry name" value="ADH-like_N"/>
</dbReference>
<dbReference type="InterPro" id="IPR036291">
    <property type="entry name" value="NAD(P)-bd_dom_sf"/>
</dbReference>
<gene>
    <name evidence="4" type="ORF">C4520_15725</name>
</gene>
<dbReference type="InterPro" id="IPR013149">
    <property type="entry name" value="ADH-like_C"/>
</dbReference>
<proteinExistence type="predicted"/>
<evidence type="ECO:0000259" key="2">
    <source>
        <dbReference type="Pfam" id="PF00107"/>
    </source>
</evidence>
<comment type="caution">
    <text evidence="4">The sequence shown here is derived from an EMBL/GenBank/DDBJ whole genome shotgun (WGS) entry which is preliminary data.</text>
</comment>
<keyword evidence="1" id="KW-0560">Oxidoreductase</keyword>
<dbReference type="Gene3D" id="3.40.50.720">
    <property type="entry name" value="NAD(P)-binding Rossmann-like Domain"/>
    <property type="match status" value="1"/>
</dbReference>
<dbReference type="EMBL" id="QZKU01000111">
    <property type="protein sequence ID" value="RJP17733.1"/>
    <property type="molecule type" value="Genomic_DNA"/>
</dbReference>
<protein>
    <recommendedName>
        <fullName evidence="6">Enoyl reductase (ER) domain-containing protein</fullName>
    </recommendedName>
</protein>
<sequence length="341" mass="37678">MPRKMKALIFPSPWKVEVIEVDVPLPRPDEVLAEIRCCGICGSDVGIYEGTHWIVAHRAGGHGHETGAVAVEVGKNVKGIQPGDHLARMGAGYAQYSTHVNVVGHGKDEKFGAGPIVRNDLTLEQISFADAVGCALNCTERAELDRISGRKPKAIVLGLGPIGLILTQILINRGVEVAASEPYEHKRELAAGYGAEVFDPRSFARPKYGRKTYVEHILEEFGEADAVFEMVGNNETLLDAIRLVRPGYRVLIFGAQTIQSIPYETCRKKGVELVYPEAMVNSKADVDYWNAALDLIAGKDGAKLQLENLITRRISLKEAVKAFEFYDREKWIKILVEPFRE</sequence>
<name>A0A3A4N7S4_ABYX5</name>
<accession>A0A3A4N7S4</accession>
<evidence type="ECO:0008006" key="6">
    <source>
        <dbReference type="Google" id="ProtNLM"/>
    </source>
</evidence>
<dbReference type="Pfam" id="PF00107">
    <property type="entry name" value="ADH_zinc_N"/>
    <property type="match status" value="1"/>
</dbReference>
<organism evidence="4 5">
    <name type="scientific">Abyssobacteria bacterium (strain SURF_5)</name>
    <dbReference type="NCBI Taxonomy" id="2093360"/>
    <lineage>
        <taxon>Bacteria</taxon>
        <taxon>Pseudomonadati</taxon>
        <taxon>Candidatus Hydrogenedentota</taxon>
        <taxon>Candidatus Abyssobacteria</taxon>
    </lineage>
</organism>
<dbReference type="AlphaFoldDB" id="A0A3A4N7S4"/>
<dbReference type="InterPro" id="IPR050129">
    <property type="entry name" value="Zn_alcohol_dh"/>
</dbReference>